<name>A0A6G1CRS9_9ORYZ</name>
<gene>
    <name evidence="2" type="ORF">E2562_025763</name>
</gene>
<feature type="region of interest" description="Disordered" evidence="1">
    <location>
        <begin position="1"/>
        <end position="66"/>
    </location>
</feature>
<evidence type="ECO:0000256" key="1">
    <source>
        <dbReference type="SAM" id="MobiDB-lite"/>
    </source>
</evidence>
<sequence length="66" mass="7253">MSSRIIHSIGGDLRASDDDTDDGARQQRAQKASCGVRGENDRRGRGRNAQARDSARLEENRVGEAR</sequence>
<organism evidence="2 3">
    <name type="scientific">Oryza meyeriana var. granulata</name>
    <dbReference type="NCBI Taxonomy" id="110450"/>
    <lineage>
        <taxon>Eukaryota</taxon>
        <taxon>Viridiplantae</taxon>
        <taxon>Streptophyta</taxon>
        <taxon>Embryophyta</taxon>
        <taxon>Tracheophyta</taxon>
        <taxon>Spermatophyta</taxon>
        <taxon>Magnoliopsida</taxon>
        <taxon>Liliopsida</taxon>
        <taxon>Poales</taxon>
        <taxon>Poaceae</taxon>
        <taxon>BOP clade</taxon>
        <taxon>Oryzoideae</taxon>
        <taxon>Oryzeae</taxon>
        <taxon>Oryzinae</taxon>
        <taxon>Oryza</taxon>
        <taxon>Oryza meyeriana</taxon>
    </lineage>
</organism>
<proteinExistence type="predicted"/>
<accession>A0A6G1CRS9</accession>
<dbReference type="Proteomes" id="UP000479710">
    <property type="component" value="Unassembled WGS sequence"/>
</dbReference>
<feature type="compositionally biased region" description="Basic and acidic residues" evidence="1">
    <location>
        <begin position="53"/>
        <end position="66"/>
    </location>
</feature>
<evidence type="ECO:0000313" key="3">
    <source>
        <dbReference type="Proteomes" id="UP000479710"/>
    </source>
</evidence>
<reference evidence="2 3" key="1">
    <citation type="submission" date="2019-11" db="EMBL/GenBank/DDBJ databases">
        <title>Whole genome sequence of Oryza granulata.</title>
        <authorList>
            <person name="Li W."/>
        </authorList>
    </citation>
    <scope>NUCLEOTIDE SEQUENCE [LARGE SCALE GENOMIC DNA]</scope>
    <source>
        <strain evidence="3">cv. Menghai</strain>
        <tissue evidence="2">Leaf</tissue>
    </source>
</reference>
<protein>
    <submittedName>
        <fullName evidence="2">Uncharacterized protein</fullName>
    </submittedName>
</protein>
<feature type="compositionally biased region" description="Basic and acidic residues" evidence="1">
    <location>
        <begin position="14"/>
        <end position="25"/>
    </location>
</feature>
<dbReference type="EMBL" id="SPHZ02000008">
    <property type="protein sequence ID" value="KAF0903188.1"/>
    <property type="molecule type" value="Genomic_DNA"/>
</dbReference>
<evidence type="ECO:0000313" key="2">
    <source>
        <dbReference type="EMBL" id="KAF0903188.1"/>
    </source>
</evidence>
<comment type="caution">
    <text evidence="2">The sequence shown here is derived from an EMBL/GenBank/DDBJ whole genome shotgun (WGS) entry which is preliminary data.</text>
</comment>
<dbReference type="AlphaFoldDB" id="A0A6G1CRS9"/>
<keyword evidence="3" id="KW-1185">Reference proteome</keyword>